<evidence type="ECO:0000313" key="4">
    <source>
        <dbReference type="EMBL" id="GKU87031.1"/>
    </source>
</evidence>
<keyword evidence="1" id="KW-0694">RNA-binding</keyword>
<sequence>MAYEDITQVVHVIPSDAEKLPWLLEKLPEMIDDGDVLVFASKKTSVDEIESQLVQKGFKVAALHGDKDQASRMEILQKFKFGIFHVLVATDVAARGLDIKSINLIAAGQNVSIAAGQNVSMELMDLAMKDGRFRSKRDARKGGGKKGRGRGGGRDVRGVDFGLGIGYNPEPNNSSSHSVQSRSAAVNSMRTGMMTQFKSNFVAASSNCQSQGFSNGSSAHANKRPTLAGFVSGGTIGGDINRTQPSSFSPTPTSGANTTSQKSGENSGQKNSERSLPFNELIQYCSLVPVF</sequence>
<feature type="compositionally biased region" description="Basic residues" evidence="2">
    <location>
        <begin position="134"/>
        <end position="151"/>
    </location>
</feature>
<evidence type="ECO:0000313" key="5">
    <source>
        <dbReference type="Proteomes" id="UP001054252"/>
    </source>
</evidence>
<dbReference type="EMBL" id="BPVZ01000001">
    <property type="protein sequence ID" value="GKU87031.1"/>
    <property type="molecule type" value="Genomic_DNA"/>
</dbReference>
<dbReference type="GO" id="GO:0003723">
    <property type="term" value="F:RNA binding"/>
    <property type="evidence" value="ECO:0007669"/>
    <property type="project" value="UniProtKB-KW"/>
</dbReference>
<feature type="region of interest" description="Disordered" evidence="2">
    <location>
        <begin position="212"/>
        <end position="275"/>
    </location>
</feature>
<dbReference type="PANTHER" id="PTHR47958">
    <property type="entry name" value="ATP-DEPENDENT RNA HELICASE DBP3"/>
    <property type="match status" value="1"/>
</dbReference>
<comment type="caution">
    <text evidence="4">The sequence shown here is derived from an EMBL/GenBank/DDBJ whole genome shotgun (WGS) entry which is preliminary data.</text>
</comment>
<dbReference type="CDD" id="cd18787">
    <property type="entry name" value="SF2_C_DEAD"/>
    <property type="match status" value="1"/>
</dbReference>
<protein>
    <recommendedName>
        <fullName evidence="3">Helicase C-terminal domain-containing protein</fullName>
    </recommendedName>
</protein>
<feature type="region of interest" description="Disordered" evidence="2">
    <location>
        <begin position="134"/>
        <end position="185"/>
    </location>
</feature>
<organism evidence="4 5">
    <name type="scientific">Rubroshorea leprosula</name>
    <dbReference type="NCBI Taxonomy" id="152421"/>
    <lineage>
        <taxon>Eukaryota</taxon>
        <taxon>Viridiplantae</taxon>
        <taxon>Streptophyta</taxon>
        <taxon>Embryophyta</taxon>
        <taxon>Tracheophyta</taxon>
        <taxon>Spermatophyta</taxon>
        <taxon>Magnoliopsida</taxon>
        <taxon>eudicotyledons</taxon>
        <taxon>Gunneridae</taxon>
        <taxon>Pentapetalae</taxon>
        <taxon>rosids</taxon>
        <taxon>malvids</taxon>
        <taxon>Malvales</taxon>
        <taxon>Dipterocarpaceae</taxon>
        <taxon>Rubroshorea</taxon>
    </lineage>
</organism>
<feature type="compositionally biased region" description="Low complexity" evidence="2">
    <location>
        <begin position="243"/>
        <end position="254"/>
    </location>
</feature>
<name>A0AAV5HL28_9ROSI</name>
<evidence type="ECO:0000256" key="1">
    <source>
        <dbReference type="ARBA" id="ARBA00022884"/>
    </source>
</evidence>
<reference evidence="4 5" key="1">
    <citation type="journal article" date="2021" name="Commun. Biol.">
        <title>The genome of Shorea leprosula (Dipterocarpaceae) highlights the ecological relevance of drought in aseasonal tropical rainforests.</title>
        <authorList>
            <person name="Ng K.K.S."/>
            <person name="Kobayashi M.J."/>
            <person name="Fawcett J.A."/>
            <person name="Hatakeyama M."/>
            <person name="Paape T."/>
            <person name="Ng C.H."/>
            <person name="Ang C.C."/>
            <person name="Tnah L.H."/>
            <person name="Lee C.T."/>
            <person name="Nishiyama T."/>
            <person name="Sese J."/>
            <person name="O'Brien M.J."/>
            <person name="Copetti D."/>
            <person name="Mohd Noor M.I."/>
            <person name="Ong R.C."/>
            <person name="Putra M."/>
            <person name="Sireger I.Z."/>
            <person name="Indrioko S."/>
            <person name="Kosugi Y."/>
            <person name="Izuno A."/>
            <person name="Isagi Y."/>
            <person name="Lee S.L."/>
            <person name="Shimizu K.K."/>
        </authorList>
    </citation>
    <scope>NUCLEOTIDE SEQUENCE [LARGE SCALE GENOMIC DNA]</scope>
    <source>
        <strain evidence="4">214</strain>
    </source>
</reference>
<evidence type="ECO:0000256" key="2">
    <source>
        <dbReference type="SAM" id="MobiDB-lite"/>
    </source>
</evidence>
<dbReference type="SMART" id="SM00490">
    <property type="entry name" value="HELICc"/>
    <property type="match status" value="1"/>
</dbReference>
<keyword evidence="5" id="KW-1185">Reference proteome</keyword>
<dbReference type="InterPro" id="IPR001650">
    <property type="entry name" value="Helicase_C-like"/>
</dbReference>
<dbReference type="Pfam" id="PF00271">
    <property type="entry name" value="Helicase_C"/>
    <property type="match status" value="1"/>
</dbReference>
<dbReference type="Proteomes" id="UP001054252">
    <property type="component" value="Unassembled WGS sequence"/>
</dbReference>
<accession>A0AAV5HL28</accession>
<dbReference type="InterPro" id="IPR027417">
    <property type="entry name" value="P-loop_NTPase"/>
</dbReference>
<dbReference type="AlphaFoldDB" id="A0AAV5HL28"/>
<gene>
    <name evidence="4" type="ORF">SLEP1_g1489</name>
</gene>
<dbReference type="PROSITE" id="PS51194">
    <property type="entry name" value="HELICASE_CTER"/>
    <property type="match status" value="1"/>
</dbReference>
<evidence type="ECO:0000259" key="3">
    <source>
        <dbReference type="PROSITE" id="PS51194"/>
    </source>
</evidence>
<feature type="compositionally biased region" description="Polar residues" evidence="2">
    <location>
        <begin position="255"/>
        <end position="270"/>
    </location>
</feature>
<dbReference type="SUPFAM" id="SSF52540">
    <property type="entry name" value="P-loop containing nucleoside triphosphate hydrolases"/>
    <property type="match status" value="1"/>
</dbReference>
<feature type="domain" description="Helicase C-terminal" evidence="3">
    <location>
        <begin position="19"/>
        <end position="190"/>
    </location>
</feature>
<proteinExistence type="predicted"/>
<dbReference type="Gene3D" id="3.40.50.300">
    <property type="entry name" value="P-loop containing nucleotide triphosphate hydrolases"/>
    <property type="match status" value="1"/>
</dbReference>
<feature type="compositionally biased region" description="Low complexity" evidence="2">
    <location>
        <begin position="174"/>
        <end position="183"/>
    </location>
</feature>